<dbReference type="STRING" id="529505.SAMN05421761_101231"/>
<evidence type="ECO:0008006" key="4">
    <source>
        <dbReference type="Google" id="ProtNLM"/>
    </source>
</evidence>
<keyword evidence="1" id="KW-0812">Transmembrane</keyword>
<keyword evidence="1" id="KW-0472">Membrane</keyword>
<feature type="transmembrane region" description="Helical" evidence="1">
    <location>
        <begin position="77"/>
        <end position="98"/>
    </location>
</feature>
<dbReference type="Proteomes" id="UP000186026">
    <property type="component" value="Unassembled WGS sequence"/>
</dbReference>
<gene>
    <name evidence="2" type="ORF">SAMN05421761_101231</name>
</gene>
<organism evidence="2 3">
    <name type="scientific">Belliella pelovolcani</name>
    <dbReference type="NCBI Taxonomy" id="529505"/>
    <lineage>
        <taxon>Bacteria</taxon>
        <taxon>Pseudomonadati</taxon>
        <taxon>Bacteroidota</taxon>
        <taxon>Cytophagia</taxon>
        <taxon>Cytophagales</taxon>
        <taxon>Cyclobacteriaceae</taxon>
        <taxon>Belliella</taxon>
    </lineage>
</organism>
<dbReference type="EMBL" id="FTOP01000001">
    <property type="protein sequence ID" value="SIS52303.1"/>
    <property type="molecule type" value="Genomic_DNA"/>
</dbReference>
<feature type="transmembrane region" description="Helical" evidence="1">
    <location>
        <begin position="44"/>
        <end position="65"/>
    </location>
</feature>
<evidence type="ECO:0000313" key="3">
    <source>
        <dbReference type="Proteomes" id="UP000186026"/>
    </source>
</evidence>
<proteinExistence type="predicted"/>
<protein>
    <recommendedName>
        <fullName evidence="4">ATP synthase I chain</fullName>
    </recommendedName>
</protein>
<keyword evidence="3" id="KW-1185">Reference proteome</keyword>
<dbReference type="AlphaFoldDB" id="A0A1N7JSI0"/>
<evidence type="ECO:0000313" key="2">
    <source>
        <dbReference type="EMBL" id="SIS52303.1"/>
    </source>
</evidence>
<accession>A0A1N7JSI0</accession>
<reference evidence="3" key="1">
    <citation type="submission" date="2017-01" db="EMBL/GenBank/DDBJ databases">
        <authorList>
            <person name="Varghese N."/>
            <person name="Submissions S."/>
        </authorList>
    </citation>
    <scope>NUCLEOTIDE SEQUENCE [LARGE SCALE GENOMIC DNA]</scope>
    <source>
        <strain evidence="3">DSM 46698</strain>
    </source>
</reference>
<sequence>MRLHLKGMSSIKIFTIRILLLTLILGGIIYAFQNYIQPAWIHDSIWKILSFFALLTWVTGTFVHYLIKLSKENSPNILLGATAIRFLASLGFIVIYLFLDVENIILFVINFFIIYLFYLIFDIYGLIANLRPHSK</sequence>
<feature type="transmembrane region" description="Helical" evidence="1">
    <location>
        <begin position="104"/>
        <end position="127"/>
    </location>
</feature>
<keyword evidence="1" id="KW-1133">Transmembrane helix</keyword>
<feature type="transmembrane region" description="Helical" evidence="1">
    <location>
        <begin position="12"/>
        <end position="32"/>
    </location>
</feature>
<name>A0A1N7JSI0_9BACT</name>
<evidence type="ECO:0000256" key="1">
    <source>
        <dbReference type="SAM" id="Phobius"/>
    </source>
</evidence>